<name>A0AAD9VZX0_PHOAM</name>
<dbReference type="Gene3D" id="3.30.40.10">
    <property type="entry name" value="Zinc/RING finger domain, C3HC4 (zinc finger)"/>
    <property type="match status" value="1"/>
</dbReference>
<feature type="compositionally biased region" description="Low complexity" evidence="15">
    <location>
        <begin position="364"/>
        <end position="374"/>
    </location>
</feature>
<dbReference type="InterPro" id="IPR002717">
    <property type="entry name" value="HAT_MYST-type"/>
</dbReference>
<dbReference type="Gene3D" id="3.40.630.30">
    <property type="match status" value="1"/>
</dbReference>
<dbReference type="InterPro" id="IPR050603">
    <property type="entry name" value="MYST_HAT"/>
</dbReference>
<keyword evidence="6 13" id="KW-0863">Zinc-finger</keyword>
<keyword evidence="8" id="KW-0156">Chromatin regulator</keyword>
<gene>
    <name evidence="18" type="ORF">N8I77_011132</name>
</gene>
<keyword evidence="9" id="KW-0007">Acetylation</keyword>
<feature type="compositionally biased region" description="Acidic residues" evidence="15">
    <location>
        <begin position="192"/>
        <end position="201"/>
    </location>
</feature>
<dbReference type="Gene3D" id="3.30.60.60">
    <property type="entry name" value="N-acetyl transferase-like"/>
    <property type="match status" value="1"/>
</dbReference>
<dbReference type="InterPro" id="IPR013083">
    <property type="entry name" value="Znf_RING/FYVE/PHD"/>
</dbReference>
<sequence>MSSVPNMAAMGATQSAHLTEDELQQSATSTDEALEFDPDDDAPAEDDPDAEGEEYDDAEGEDEDAEGEYEDLDVLPEEAEEDDQEDVVESGDGNAGSEVDAEGEEDENYDDDAEGEPDDEAIEQAHTGRGKEIPEEDEEEENEDEDEEGVGAVKLRPGETDDEESEASEGESYHAESEEPSEGEAEWNVVADNEDDDDESENAPANMCMFCKQDEDNDPSEEFETFLTCTGCGESAHQQCARENKALEGKQTSKSWKCPECHESSEVEQDDSHDELNGIVDADSPPAARRATAPKLARDLLPSQRGAVKPDSHSVFNQLVLDDDPMDGSRVLRKRKTSSAEADEHVVGLRKRRKNTGDSHSMEGAATGTNGTNGVEEDSRPRSARSLRLKISTNAPATIIKKTRSSLVVRFRVAPTELKKIASKKPKPSRGGGGGRRTTGSRPARAAVPSRARRVATPPIAPFASNLSQPFYSFFDKDMDDKGKPYGGILTEAEADTSKTVPTNEDRRRFDEAKQKAEEDWQERLLKMQEEIEVPAKKSKKSQGPASQIECIEFGGWEIDTWYAAPYPEEYSRNRVLFICEFCLKYMNSDYVAWRHKLKCPAKHPPGDEIYRHGSISVFEVDGRKNPVYCQNLCLLAKLFLGSKTLYYDVEPFLFYVLCEYDDLGYHFVGYFSKEKRASSQNNVSCILTLPIHQRKGYGNLLIDFSYLLTRVEGKTGSPEKPLSDMGLVSYRNYWRLIMCRYLLEHCPEDKHVRRGLSIKQISDDTGLTPDDVISALEGLRCLVRDPQTQLYAFRVDIQFCKEYVAKWESKNYVQLDASVLTWTPYVMGRSNATNFELAPAIHAIAPREEDDEQKADEAVIAEIVENGKPVAVQVEAEAEADVETEIDAGTEVNGIDQKEEVVGKTESQTDAEAADTVLESTEPNDMGLDGASDVDISNVPIADETETGPQVGEGRLDQEKPNVEADDNKENSWVDAYNDIPPTRFVVYPHVHGGRRTTAVRPITTPRPPVARTASVSRPKARRPTGGRRSAGPKARSSSSARRKPGGTGRGPGRWPKGTKKSDYGNADSGPGLPPGWLEQRRLEIAAGETMTTQEAEEALGVSIDGVQGKETEGQVTASPRRVNGNGKASARSRSSSNSSSGSSSSSSSSSRKTDGGDEGDGDITMVDSEDIAA</sequence>
<evidence type="ECO:0000256" key="7">
    <source>
        <dbReference type="ARBA" id="ARBA00022833"/>
    </source>
</evidence>
<evidence type="ECO:0000256" key="14">
    <source>
        <dbReference type="RuleBase" id="RU361211"/>
    </source>
</evidence>
<dbReference type="PROSITE" id="PS50016">
    <property type="entry name" value="ZF_PHD_2"/>
    <property type="match status" value="1"/>
</dbReference>
<dbReference type="InterPro" id="IPR036388">
    <property type="entry name" value="WH-like_DNA-bd_sf"/>
</dbReference>
<dbReference type="GO" id="GO:0031507">
    <property type="term" value="P:heterochromatin formation"/>
    <property type="evidence" value="ECO:0007669"/>
    <property type="project" value="UniProtKB-ARBA"/>
</dbReference>
<dbReference type="EMBL" id="JAUJFL010000007">
    <property type="protein sequence ID" value="KAK2599374.1"/>
    <property type="molecule type" value="Genomic_DNA"/>
</dbReference>
<comment type="function">
    <text evidence="11">Catalytic component of the NuA4 histone acetyltransferase (HAT) complex which is involved in epigenetic transcriptional activation of selected genes principally by acetylation of nucleosomal histones H4, H3, H2B, H2A and H2A variant H2A.Z. Acetylates histone H4 to form H4K5ac, H4K8ac, H4K12ac and H4K16ac, histone H3 to form H3K14ac, and histone H2A to form H2AK4ac and H2AK7ac. The NuA4 complex is involved in the DNA damage response and is required for chromosome segregation. The NuA4 complex plays a direct role in repair of DNA double-strand breaks (DSBs) through homologous recombination. Recruitment to promoters depends on H3K4me. Also acetylates non-histone proteins. In addition to protein acetyltransferase, can use different acyl-CoA substrates, such as 2-hydroxyisobutanoyl-CoA (2-hydroxyisobutyryl-CoA) or (2E)-butenoyl-CoA (crotonyl-CoA), and is able to mediate protein 2-hydroxyisobutyrylation and crotonylation, respectively.</text>
</comment>
<feature type="compositionally biased region" description="Basic and acidic residues" evidence="15">
    <location>
        <begin position="955"/>
        <end position="973"/>
    </location>
</feature>
<feature type="active site" description="Proton donor/acceptor" evidence="12">
    <location>
        <position position="720"/>
    </location>
</feature>
<evidence type="ECO:0000256" key="1">
    <source>
        <dbReference type="ARBA" id="ARBA00004123"/>
    </source>
</evidence>
<evidence type="ECO:0000256" key="6">
    <source>
        <dbReference type="ARBA" id="ARBA00022771"/>
    </source>
</evidence>
<feature type="region of interest" description="Disordered" evidence="15">
    <location>
        <begin position="1"/>
        <end position="203"/>
    </location>
</feature>
<dbReference type="SUPFAM" id="SSF55729">
    <property type="entry name" value="Acyl-CoA N-acyltransferases (Nat)"/>
    <property type="match status" value="1"/>
</dbReference>
<feature type="region of interest" description="Disordered" evidence="15">
    <location>
        <begin position="945"/>
        <end position="977"/>
    </location>
</feature>
<evidence type="ECO:0000256" key="12">
    <source>
        <dbReference type="PIRSR" id="PIRSR602717-51"/>
    </source>
</evidence>
<evidence type="ECO:0000256" key="3">
    <source>
        <dbReference type="ARBA" id="ARBA00013184"/>
    </source>
</evidence>
<feature type="compositionally biased region" description="Low complexity" evidence="15">
    <location>
        <begin position="438"/>
        <end position="450"/>
    </location>
</feature>
<dbReference type="GO" id="GO:1990467">
    <property type="term" value="C:NuA3a histone acetyltransferase complex"/>
    <property type="evidence" value="ECO:0007669"/>
    <property type="project" value="TreeGrafter"/>
</dbReference>
<keyword evidence="7" id="KW-0862">Zinc</keyword>
<dbReference type="PANTHER" id="PTHR10615:SF161">
    <property type="entry name" value="HISTONE ACETYLTRANSFERASE KAT7"/>
    <property type="match status" value="1"/>
</dbReference>
<keyword evidence="4" id="KW-0808">Transferase</keyword>
<dbReference type="GO" id="GO:0006357">
    <property type="term" value="P:regulation of transcription by RNA polymerase II"/>
    <property type="evidence" value="ECO:0007669"/>
    <property type="project" value="TreeGrafter"/>
</dbReference>
<evidence type="ECO:0000256" key="11">
    <source>
        <dbReference type="ARBA" id="ARBA00045805"/>
    </source>
</evidence>
<dbReference type="GO" id="GO:0004402">
    <property type="term" value="F:histone acetyltransferase activity"/>
    <property type="evidence" value="ECO:0007669"/>
    <property type="project" value="InterPro"/>
</dbReference>
<comment type="caution">
    <text evidence="18">The sequence shown here is derived from an EMBL/GenBank/DDBJ whole genome shotgun (WGS) entry which is preliminary data.</text>
</comment>
<feature type="compositionally biased region" description="Acidic residues" evidence="15">
    <location>
        <begin position="1158"/>
        <end position="1175"/>
    </location>
</feature>
<evidence type="ECO:0000313" key="18">
    <source>
        <dbReference type="EMBL" id="KAK2599374.1"/>
    </source>
</evidence>
<dbReference type="InterPro" id="IPR019787">
    <property type="entry name" value="Znf_PHD-finger"/>
</dbReference>
<dbReference type="PROSITE" id="PS51726">
    <property type="entry name" value="MYST_HAT"/>
    <property type="match status" value="1"/>
</dbReference>
<protein>
    <recommendedName>
        <fullName evidence="3 14">Histone acetyltransferase</fullName>
        <ecNumber evidence="3 14">2.3.1.48</ecNumber>
    </recommendedName>
</protein>
<proteinExistence type="inferred from homology"/>
<dbReference type="Pfam" id="PF01853">
    <property type="entry name" value="MOZ_SAS"/>
    <property type="match status" value="1"/>
</dbReference>
<keyword evidence="5" id="KW-0479">Metal-binding</keyword>
<feature type="compositionally biased region" description="Low complexity" evidence="15">
    <location>
        <begin position="1126"/>
        <end position="1152"/>
    </location>
</feature>
<reference evidence="18" key="1">
    <citation type="submission" date="2023-06" db="EMBL/GenBank/DDBJ databases">
        <authorList>
            <person name="Noh H."/>
        </authorList>
    </citation>
    <scope>NUCLEOTIDE SEQUENCE</scope>
    <source>
        <strain evidence="18">DUCC20226</strain>
    </source>
</reference>
<dbReference type="GO" id="GO:0003682">
    <property type="term" value="F:chromatin binding"/>
    <property type="evidence" value="ECO:0007669"/>
    <property type="project" value="TreeGrafter"/>
</dbReference>
<comment type="catalytic activity">
    <reaction evidence="14">
        <text>L-lysyl-[protein] + acetyl-CoA = N(6)-acetyl-L-lysyl-[protein] + CoA + H(+)</text>
        <dbReference type="Rhea" id="RHEA:45948"/>
        <dbReference type="Rhea" id="RHEA-COMP:9752"/>
        <dbReference type="Rhea" id="RHEA-COMP:10731"/>
        <dbReference type="ChEBI" id="CHEBI:15378"/>
        <dbReference type="ChEBI" id="CHEBI:29969"/>
        <dbReference type="ChEBI" id="CHEBI:57287"/>
        <dbReference type="ChEBI" id="CHEBI:57288"/>
        <dbReference type="ChEBI" id="CHEBI:61930"/>
        <dbReference type="EC" id="2.3.1.48"/>
    </reaction>
</comment>
<dbReference type="GO" id="GO:0005634">
    <property type="term" value="C:nucleus"/>
    <property type="evidence" value="ECO:0007669"/>
    <property type="project" value="UniProtKB-SubCell"/>
</dbReference>
<feature type="region of interest" description="Disordered" evidence="15">
    <location>
        <begin position="994"/>
        <end position="1175"/>
    </location>
</feature>
<evidence type="ECO:0000259" key="16">
    <source>
        <dbReference type="PROSITE" id="PS50016"/>
    </source>
</evidence>
<dbReference type="PANTHER" id="PTHR10615">
    <property type="entry name" value="HISTONE ACETYLTRANSFERASE"/>
    <property type="match status" value="1"/>
</dbReference>
<dbReference type="AlphaFoldDB" id="A0AAD9VZX0"/>
<feature type="domain" description="MYST-type HAT" evidence="17">
    <location>
        <begin position="544"/>
        <end position="825"/>
    </location>
</feature>
<evidence type="ECO:0000259" key="17">
    <source>
        <dbReference type="PROSITE" id="PS51726"/>
    </source>
</evidence>
<dbReference type="FunFam" id="3.40.630.30:FF:000001">
    <property type="entry name" value="Histone acetyltransferase"/>
    <property type="match status" value="1"/>
</dbReference>
<dbReference type="InterPro" id="IPR016181">
    <property type="entry name" value="Acyl_CoA_acyltransferase"/>
</dbReference>
<evidence type="ECO:0000256" key="2">
    <source>
        <dbReference type="ARBA" id="ARBA00010107"/>
    </source>
</evidence>
<organism evidence="18 19">
    <name type="scientific">Phomopsis amygdali</name>
    <name type="common">Fusicoccum amygdali</name>
    <dbReference type="NCBI Taxonomy" id="1214568"/>
    <lineage>
        <taxon>Eukaryota</taxon>
        <taxon>Fungi</taxon>
        <taxon>Dikarya</taxon>
        <taxon>Ascomycota</taxon>
        <taxon>Pezizomycotina</taxon>
        <taxon>Sordariomycetes</taxon>
        <taxon>Sordariomycetidae</taxon>
        <taxon>Diaporthales</taxon>
        <taxon>Diaporthaceae</taxon>
        <taxon>Diaporthe</taxon>
    </lineage>
</organism>
<feature type="region of interest" description="Disordered" evidence="15">
    <location>
        <begin position="417"/>
        <end position="457"/>
    </location>
</feature>
<dbReference type="InterPro" id="IPR040706">
    <property type="entry name" value="Zf-MYST"/>
</dbReference>
<evidence type="ECO:0000256" key="10">
    <source>
        <dbReference type="ARBA" id="ARBA00023242"/>
    </source>
</evidence>
<dbReference type="Proteomes" id="UP001265746">
    <property type="component" value="Unassembled WGS sequence"/>
</dbReference>
<dbReference type="GO" id="GO:0003712">
    <property type="term" value="F:transcription coregulator activity"/>
    <property type="evidence" value="ECO:0007669"/>
    <property type="project" value="TreeGrafter"/>
</dbReference>
<dbReference type="EC" id="2.3.1.48" evidence="3 14"/>
<feature type="compositionally biased region" description="Acidic residues" evidence="15">
    <location>
        <begin position="160"/>
        <end position="169"/>
    </location>
</feature>
<dbReference type="InterPro" id="IPR011011">
    <property type="entry name" value="Znf_FYVE_PHD"/>
</dbReference>
<evidence type="ECO:0000256" key="4">
    <source>
        <dbReference type="ARBA" id="ARBA00022679"/>
    </source>
</evidence>
<dbReference type="Pfam" id="PF17772">
    <property type="entry name" value="zf-MYST"/>
    <property type="match status" value="1"/>
</dbReference>
<dbReference type="SMART" id="SM00249">
    <property type="entry name" value="PHD"/>
    <property type="match status" value="1"/>
</dbReference>
<feature type="compositionally biased region" description="Acidic residues" evidence="15">
    <location>
        <begin position="99"/>
        <end position="122"/>
    </location>
</feature>
<evidence type="ECO:0000256" key="15">
    <source>
        <dbReference type="SAM" id="MobiDB-lite"/>
    </source>
</evidence>
<dbReference type="Gene3D" id="1.10.10.10">
    <property type="entry name" value="Winged helix-like DNA-binding domain superfamily/Winged helix DNA-binding domain"/>
    <property type="match status" value="1"/>
</dbReference>
<feature type="compositionally biased region" description="Acidic residues" evidence="15">
    <location>
        <begin position="32"/>
        <end position="89"/>
    </location>
</feature>
<evidence type="ECO:0000256" key="13">
    <source>
        <dbReference type="PROSITE-ProRule" id="PRU00146"/>
    </source>
</evidence>
<keyword evidence="10 14" id="KW-0539">Nucleus</keyword>
<dbReference type="FunFam" id="3.30.60.60:FF:000001">
    <property type="entry name" value="Histone acetyltransferase"/>
    <property type="match status" value="1"/>
</dbReference>
<comment type="subcellular location">
    <subcellularLocation>
        <location evidence="1 14">Nucleus</location>
    </subcellularLocation>
</comment>
<dbReference type="Pfam" id="PF16866">
    <property type="entry name" value="PHD_4"/>
    <property type="match status" value="1"/>
</dbReference>
<accession>A0AAD9VZX0</accession>
<feature type="compositionally biased region" description="Low complexity" evidence="15">
    <location>
        <begin position="1028"/>
        <end position="1041"/>
    </location>
</feature>
<feature type="domain" description="PHD-type" evidence="16">
    <location>
        <begin position="205"/>
        <end position="264"/>
    </location>
</feature>
<feature type="compositionally biased region" description="Acidic residues" evidence="15">
    <location>
        <begin position="134"/>
        <end position="149"/>
    </location>
</feature>
<evidence type="ECO:0000256" key="5">
    <source>
        <dbReference type="ARBA" id="ARBA00022723"/>
    </source>
</evidence>
<dbReference type="InterPro" id="IPR001965">
    <property type="entry name" value="Znf_PHD"/>
</dbReference>
<dbReference type="GO" id="GO:0008270">
    <property type="term" value="F:zinc ion binding"/>
    <property type="evidence" value="ECO:0007669"/>
    <property type="project" value="UniProtKB-KW"/>
</dbReference>
<evidence type="ECO:0000256" key="8">
    <source>
        <dbReference type="ARBA" id="ARBA00022853"/>
    </source>
</evidence>
<dbReference type="SUPFAM" id="SSF57903">
    <property type="entry name" value="FYVE/PHD zinc finger"/>
    <property type="match status" value="1"/>
</dbReference>
<evidence type="ECO:0000313" key="19">
    <source>
        <dbReference type="Proteomes" id="UP001265746"/>
    </source>
</evidence>
<keyword evidence="19" id="KW-1185">Reference proteome</keyword>
<comment type="similarity">
    <text evidence="2 14">Belongs to the MYST (SAS/MOZ) family.</text>
</comment>
<evidence type="ECO:0000256" key="9">
    <source>
        <dbReference type="ARBA" id="ARBA00022990"/>
    </source>
</evidence>
<feature type="region of interest" description="Disordered" evidence="15">
    <location>
        <begin position="247"/>
        <end position="389"/>
    </location>
</feature>